<name>A0A2K1IWP5_PHYPA</name>
<dbReference type="Gramene" id="Pp3c19_600V3.1">
    <property type="protein sequence ID" value="PAC:32938194.CDS.1"/>
    <property type="gene ID" value="Pp3c19_600"/>
</dbReference>
<evidence type="ECO:0000256" key="1">
    <source>
        <dbReference type="SAM" id="MobiDB-lite"/>
    </source>
</evidence>
<proteinExistence type="predicted"/>
<dbReference type="EnsemblPlants" id="Pp3c19_600V3.1">
    <property type="protein sequence ID" value="PAC:32938194.CDS.1"/>
    <property type="gene ID" value="Pp3c19_600"/>
</dbReference>
<dbReference type="Proteomes" id="UP000006727">
    <property type="component" value="Chromosome 19"/>
</dbReference>
<evidence type="ECO:0000313" key="3">
    <source>
        <dbReference type="EnsemblPlants" id="PAC:32938194.CDS.1"/>
    </source>
</evidence>
<dbReference type="EMBL" id="ABEU02000019">
    <property type="protein sequence ID" value="PNR33688.1"/>
    <property type="molecule type" value="Genomic_DNA"/>
</dbReference>
<evidence type="ECO:0000313" key="4">
    <source>
        <dbReference type="Proteomes" id="UP000006727"/>
    </source>
</evidence>
<accession>A0A2K1IWP5</accession>
<reference evidence="2 4" key="1">
    <citation type="journal article" date="2008" name="Science">
        <title>The Physcomitrella genome reveals evolutionary insights into the conquest of land by plants.</title>
        <authorList>
            <person name="Rensing S."/>
            <person name="Lang D."/>
            <person name="Zimmer A."/>
            <person name="Terry A."/>
            <person name="Salamov A."/>
            <person name="Shapiro H."/>
            <person name="Nishiyama T."/>
            <person name="Perroud P.-F."/>
            <person name="Lindquist E."/>
            <person name="Kamisugi Y."/>
            <person name="Tanahashi T."/>
            <person name="Sakakibara K."/>
            <person name="Fujita T."/>
            <person name="Oishi K."/>
            <person name="Shin-I T."/>
            <person name="Kuroki Y."/>
            <person name="Toyoda A."/>
            <person name="Suzuki Y."/>
            <person name="Hashimoto A."/>
            <person name="Yamaguchi K."/>
            <person name="Sugano A."/>
            <person name="Kohara Y."/>
            <person name="Fujiyama A."/>
            <person name="Anterola A."/>
            <person name="Aoki S."/>
            <person name="Ashton N."/>
            <person name="Barbazuk W.B."/>
            <person name="Barker E."/>
            <person name="Bennetzen J."/>
            <person name="Bezanilla M."/>
            <person name="Blankenship R."/>
            <person name="Cho S.H."/>
            <person name="Dutcher S."/>
            <person name="Estelle M."/>
            <person name="Fawcett J.A."/>
            <person name="Gundlach H."/>
            <person name="Hanada K."/>
            <person name="Heyl A."/>
            <person name="Hicks K.A."/>
            <person name="Hugh J."/>
            <person name="Lohr M."/>
            <person name="Mayer K."/>
            <person name="Melkozernov A."/>
            <person name="Murata T."/>
            <person name="Nelson D."/>
            <person name="Pils B."/>
            <person name="Prigge M."/>
            <person name="Reiss B."/>
            <person name="Renner T."/>
            <person name="Rombauts S."/>
            <person name="Rushton P."/>
            <person name="Sanderfoot A."/>
            <person name="Schween G."/>
            <person name="Shiu S.-H."/>
            <person name="Stueber K."/>
            <person name="Theodoulou F.L."/>
            <person name="Tu H."/>
            <person name="Van de Peer Y."/>
            <person name="Verrier P.J."/>
            <person name="Waters E."/>
            <person name="Wood A."/>
            <person name="Yang L."/>
            <person name="Cove D."/>
            <person name="Cuming A."/>
            <person name="Hasebe M."/>
            <person name="Lucas S."/>
            <person name="Mishler D.B."/>
            <person name="Reski R."/>
            <person name="Grigoriev I."/>
            <person name="Quatrano R.S."/>
            <person name="Boore J.L."/>
        </authorList>
    </citation>
    <scope>NUCLEOTIDE SEQUENCE [LARGE SCALE GENOMIC DNA]</scope>
    <source>
        <strain evidence="3 4">cv. Gransden 2004</strain>
    </source>
</reference>
<feature type="region of interest" description="Disordered" evidence="1">
    <location>
        <begin position="1"/>
        <end position="38"/>
    </location>
</feature>
<reference evidence="3" key="3">
    <citation type="submission" date="2020-12" db="UniProtKB">
        <authorList>
            <consortium name="EnsemblPlants"/>
        </authorList>
    </citation>
    <scope>IDENTIFICATION</scope>
</reference>
<organism evidence="2">
    <name type="scientific">Physcomitrium patens</name>
    <name type="common">Spreading-leaved earth moss</name>
    <name type="synonym">Physcomitrella patens</name>
    <dbReference type="NCBI Taxonomy" id="3218"/>
    <lineage>
        <taxon>Eukaryota</taxon>
        <taxon>Viridiplantae</taxon>
        <taxon>Streptophyta</taxon>
        <taxon>Embryophyta</taxon>
        <taxon>Bryophyta</taxon>
        <taxon>Bryophytina</taxon>
        <taxon>Bryopsida</taxon>
        <taxon>Funariidae</taxon>
        <taxon>Funariales</taxon>
        <taxon>Funariaceae</taxon>
        <taxon>Physcomitrium</taxon>
    </lineage>
</organism>
<protein>
    <submittedName>
        <fullName evidence="2 3">Uncharacterized protein</fullName>
    </submittedName>
</protein>
<gene>
    <name evidence="2" type="ORF">PHYPA_023504</name>
</gene>
<dbReference type="InParanoid" id="A0A2K1IWP5"/>
<sequence>MFEDKDRPSSNAHYSQLSFEYPHPSNSQDPFSSPSHPLLLDPSLHNIKETARALESSWSPSKITCTIGFVHGAQREKLPFQEIDLCDEVLICNFEQIVRECKHDKSPLGIGSGSTQR</sequence>
<keyword evidence="4" id="KW-1185">Reference proteome</keyword>
<evidence type="ECO:0000313" key="2">
    <source>
        <dbReference type="EMBL" id="PNR33688.1"/>
    </source>
</evidence>
<feature type="compositionally biased region" description="Polar residues" evidence="1">
    <location>
        <begin position="9"/>
        <end position="28"/>
    </location>
</feature>
<reference evidence="2 4" key="2">
    <citation type="journal article" date="2018" name="Plant J.">
        <title>The Physcomitrella patens chromosome-scale assembly reveals moss genome structure and evolution.</title>
        <authorList>
            <person name="Lang D."/>
            <person name="Ullrich K.K."/>
            <person name="Murat F."/>
            <person name="Fuchs J."/>
            <person name="Jenkins J."/>
            <person name="Haas F.B."/>
            <person name="Piednoel M."/>
            <person name="Gundlach H."/>
            <person name="Van Bel M."/>
            <person name="Meyberg R."/>
            <person name="Vives C."/>
            <person name="Morata J."/>
            <person name="Symeonidi A."/>
            <person name="Hiss M."/>
            <person name="Muchero W."/>
            <person name="Kamisugi Y."/>
            <person name="Saleh O."/>
            <person name="Blanc G."/>
            <person name="Decker E.L."/>
            <person name="van Gessel N."/>
            <person name="Grimwood J."/>
            <person name="Hayes R.D."/>
            <person name="Graham S.W."/>
            <person name="Gunter L.E."/>
            <person name="McDaniel S.F."/>
            <person name="Hoernstein S.N.W."/>
            <person name="Larsson A."/>
            <person name="Li F.W."/>
            <person name="Perroud P.F."/>
            <person name="Phillips J."/>
            <person name="Ranjan P."/>
            <person name="Rokshar D.S."/>
            <person name="Rothfels C.J."/>
            <person name="Schneider L."/>
            <person name="Shu S."/>
            <person name="Stevenson D.W."/>
            <person name="Thummler F."/>
            <person name="Tillich M."/>
            <person name="Villarreal Aguilar J.C."/>
            <person name="Widiez T."/>
            <person name="Wong G.K."/>
            <person name="Wymore A."/>
            <person name="Zhang Y."/>
            <person name="Zimmer A.D."/>
            <person name="Quatrano R.S."/>
            <person name="Mayer K.F.X."/>
            <person name="Goodstein D."/>
            <person name="Casacuberta J.M."/>
            <person name="Vandepoele K."/>
            <person name="Reski R."/>
            <person name="Cuming A.C."/>
            <person name="Tuskan G.A."/>
            <person name="Maumus F."/>
            <person name="Salse J."/>
            <person name="Schmutz J."/>
            <person name="Rensing S.A."/>
        </authorList>
    </citation>
    <scope>NUCLEOTIDE SEQUENCE [LARGE SCALE GENOMIC DNA]</scope>
    <source>
        <strain evidence="3 4">cv. Gransden 2004</strain>
    </source>
</reference>
<dbReference type="AlphaFoldDB" id="A0A2K1IWP5"/>
<feature type="compositionally biased region" description="Low complexity" evidence="1">
    <location>
        <begin position="29"/>
        <end position="38"/>
    </location>
</feature>